<reference evidence="4 5" key="1">
    <citation type="submission" date="2020-03" db="EMBL/GenBank/DDBJ databases">
        <title>Vagococcus sp. nov., isolated from beetles.</title>
        <authorList>
            <person name="Hyun D.-W."/>
            <person name="Bae J.-W."/>
        </authorList>
    </citation>
    <scope>NUCLEOTIDE SEQUENCE [LARGE SCALE GENOMIC DNA]</scope>
    <source>
        <strain evidence="4 5">HDW17B</strain>
    </source>
</reference>
<dbReference type="InterPro" id="IPR013196">
    <property type="entry name" value="HTH_11"/>
</dbReference>
<dbReference type="InterPro" id="IPR028349">
    <property type="entry name" value="PafC-like"/>
</dbReference>
<gene>
    <name evidence="4" type="ORF">G7082_14665</name>
</gene>
<dbReference type="InterPro" id="IPR036390">
    <property type="entry name" value="WH_DNA-bd_sf"/>
</dbReference>
<dbReference type="Gene3D" id="1.10.10.10">
    <property type="entry name" value="Winged helix-like DNA-binding domain superfamily/Winged helix DNA-binding domain"/>
    <property type="match status" value="1"/>
</dbReference>
<accession>A0A6G8AXH6</accession>
<feature type="domain" description="WYL" evidence="2">
    <location>
        <begin position="129"/>
        <end position="195"/>
    </location>
</feature>
<dbReference type="RefSeq" id="WP_166035940.1">
    <property type="nucleotide sequence ID" value="NZ_CP049887.1"/>
</dbReference>
<dbReference type="Pfam" id="PF25583">
    <property type="entry name" value="WCX"/>
    <property type="match status" value="1"/>
</dbReference>
<dbReference type="InterPro" id="IPR051534">
    <property type="entry name" value="CBASS_pafABC_assoc_protein"/>
</dbReference>
<dbReference type="PANTHER" id="PTHR34580">
    <property type="match status" value="1"/>
</dbReference>
<protein>
    <submittedName>
        <fullName evidence="4">YafY family transcriptional regulator</fullName>
    </submittedName>
</protein>
<name>A0A6G8AXH6_9ENTE</name>
<feature type="domain" description="WCX" evidence="3">
    <location>
        <begin position="228"/>
        <end position="301"/>
    </location>
</feature>
<dbReference type="PROSITE" id="PS52050">
    <property type="entry name" value="WYL"/>
    <property type="match status" value="1"/>
</dbReference>
<organism evidence="4 5">
    <name type="scientific">Vagococcus hydrophili</name>
    <dbReference type="NCBI Taxonomy" id="2714947"/>
    <lineage>
        <taxon>Bacteria</taxon>
        <taxon>Bacillati</taxon>
        <taxon>Bacillota</taxon>
        <taxon>Bacilli</taxon>
        <taxon>Lactobacillales</taxon>
        <taxon>Enterococcaceae</taxon>
        <taxon>Vagococcus</taxon>
    </lineage>
</organism>
<sequence length="307" mass="35792">MKIERLMYILVTLLSNRYLKAGDIAEKYQVSVRTIYRDIDTLSLAGIPIYSKKGTQGGFYIDEDYQLNSLLFSDMEKKIIYDLSQSLATSYHHPKIEELSQKMAYLVQKNPSSSPYFFDLSLWKTNQLILTDIEKAIENKQVLSFEYTSYKGATTNRQVEPINLVCKSHVWYLFAFCQLRQEERLFRISRIRKVQLLEEQFKNQHSSMVDKSELDVFYHSLSETVPMEEVSLVFNYSVKAKVYDTFLEEDITESEDKIYVTKKLPKEPWTVEMLMGFGGEVKVLSPDTLKNDIIASAKNILSQYDIM</sequence>
<dbReference type="InterPro" id="IPR057727">
    <property type="entry name" value="WCX_dom"/>
</dbReference>
<dbReference type="Proteomes" id="UP000501747">
    <property type="component" value="Chromosome"/>
</dbReference>
<proteinExistence type="predicted"/>
<dbReference type="InterPro" id="IPR036388">
    <property type="entry name" value="WH-like_DNA-bd_sf"/>
</dbReference>
<dbReference type="EMBL" id="CP049887">
    <property type="protein sequence ID" value="QIL49655.1"/>
    <property type="molecule type" value="Genomic_DNA"/>
</dbReference>
<keyword evidence="5" id="KW-1185">Reference proteome</keyword>
<evidence type="ECO:0000313" key="4">
    <source>
        <dbReference type="EMBL" id="QIL49655.1"/>
    </source>
</evidence>
<evidence type="ECO:0000259" key="1">
    <source>
        <dbReference type="Pfam" id="PF08279"/>
    </source>
</evidence>
<evidence type="ECO:0000259" key="3">
    <source>
        <dbReference type="Pfam" id="PF25583"/>
    </source>
</evidence>
<dbReference type="AlphaFoldDB" id="A0A6G8AXH6"/>
<dbReference type="SUPFAM" id="SSF46785">
    <property type="entry name" value="Winged helix' DNA-binding domain"/>
    <property type="match status" value="1"/>
</dbReference>
<dbReference type="PIRSF" id="PIRSF016838">
    <property type="entry name" value="PafC"/>
    <property type="match status" value="1"/>
</dbReference>
<dbReference type="Pfam" id="PF08279">
    <property type="entry name" value="HTH_11"/>
    <property type="match status" value="1"/>
</dbReference>
<evidence type="ECO:0000259" key="2">
    <source>
        <dbReference type="Pfam" id="PF13280"/>
    </source>
</evidence>
<evidence type="ECO:0000313" key="5">
    <source>
        <dbReference type="Proteomes" id="UP000501747"/>
    </source>
</evidence>
<dbReference type="Pfam" id="PF13280">
    <property type="entry name" value="WYL"/>
    <property type="match status" value="1"/>
</dbReference>
<feature type="domain" description="Helix-turn-helix type 11" evidence="1">
    <location>
        <begin position="5"/>
        <end position="57"/>
    </location>
</feature>
<dbReference type="InterPro" id="IPR026881">
    <property type="entry name" value="WYL_dom"/>
</dbReference>
<dbReference type="PANTHER" id="PTHR34580:SF1">
    <property type="entry name" value="PROTEIN PAFC"/>
    <property type="match status" value="1"/>
</dbReference>
<dbReference type="KEGG" id="vhy:G7082_14665"/>